<dbReference type="SUPFAM" id="SSF52540">
    <property type="entry name" value="P-loop containing nucleoside triphosphate hydrolases"/>
    <property type="match status" value="1"/>
</dbReference>
<protein>
    <recommendedName>
        <fullName evidence="2">Sulfotransferase family protein</fullName>
    </recommendedName>
</protein>
<organism evidence="1">
    <name type="scientific">viral metagenome</name>
    <dbReference type="NCBI Taxonomy" id="1070528"/>
    <lineage>
        <taxon>unclassified sequences</taxon>
        <taxon>metagenomes</taxon>
        <taxon>organismal metagenomes</taxon>
    </lineage>
</organism>
<sequence>MHLKNKYFIHIPRTGGTYVEDSAASEMKISMKWPTPDTDLLFGLYQESPTQFYTLQHLTYTESIDKFGVDESQESFAIVRNPYDRFISLYSFWGGDRKFGSMENFLTLVEQMNINDYDHTGINIPEGQKYNYQTMTHKECVYHFIPQYKYLCRDNSNKPADNIRIFKFGEMESLNPYLGVKSISFRKPNRDVSKLKPDQQMRVYMLYKKDFEIFGYEIPFKPDSEF</sequence>
<proteinExistence type="predicted"/>
<dbReference type="AlphaFoldDB" id="A0A6C0CJD6"/>
<dbReference type="GO" id="GO:0008146">
    <property type="term" value="F:sulfotransferase activity"/>
    <property type="evidence" value="ECO:0007669"/>
    <property type="project" value="InterPro"/>
</dbReference>
<dbReference type="Gene3D" id="3.40.50.300">
    <property type="entry name" value="P-loop containing nucleotide triphosphate hydrolases"/>
    <property type="match status" value="1"/>
</dbReference>
<dbReference type="Pfam" id="PF03567">
    <property type="entry name" value="Sulfotransfer_2"/>
    <property type="match status" value="1"/>
</dbReference>
<evidence type="ECO:0008006" key="2">
    <source>
        <dbReference type="Google" id="ProtNLM"/>
    </source>
</evidence>
<accession>A0A6C0CJD6</accession>
<reference evidence="1" key="1">
    <citation type="journal article" date="2020" name="Nature">
        <title>Giant virus diversity and host interactions through global metagenomics.</title>
        <authorList>
            <person name="Schulz F."/>
            <person name="Roux S."/>
            <person name="Paez-Espino D."/>
            <person name="Jungbluth S."/>
            <person name="Walsh D.A."/>
            <person name="Denef V.J."/>
            <person name="McMahon K.D."/>
            <person name="Konstantinidis K.T."/>
            <person name="Eloe-Fadrosh E.A."/>
            <person name="Kyrpides N.C."/>
            <person name="Woyke T."/>
        </authorList>
    </citation>
    <scope>NUCLEOTIDE SEQUENCE</scope>
    <source>
        <strain evidence="1">GVMAG-M-3300021343-4</strain>
    </source>
</reference>
<dbReference type="InterPro" id="IPR027417">
    <property type="entry name" value="P-loop_NTPase"/>
</dbReference>
<name>A0A6C0CJD6_9ZZZZ</name>
<dbReference type="InterPro" id="IPR005331">
    <property type="entry name" value="Sulfotransferase"/>
</dbReference>
<evidence type="ECO:0000313" key="1">
    <source>
        <dbReference type="EMBL" id="QHT04581.1"/>
    </source>
</evidence>
<dbReference type="EMBL" id="MN739435">
    <property type="protein sequence ID" value="QHT04581.1"/>
    <property type="molecule type" value="Genomic_DNA"/>
</dbReference>
<dbReference type="GO" id="GO:0016020">
    <property type="term" value="C:membrane"/>
    <property type="evidence" value="ECO:0007669"/>
    <property type="project" value="InterPro"/>
</dbReference>